<organism evidence="1 2">
    <name type="scientific">Limosilactobacillus reuteri</name>
    <name type="common">Lactobacillus reuteri</name>
    <dbReference type="NCBI Taxonomy" id="1598"/>
    <lineage>
        <taxon>Bacteria</taxon>
        <taxon>Bacillati</taxon>
        <taxon>Bacillota</taxon>
        <taxon>Bacilli</taxon>
        <taxon>Lactobacillales</taxon>
        <taxon>Lactobacillaceae</taxon>
        <taxon>Limosilactobacillus</taxon>
    </lineage>
</organism>
<name>A0AAW9ZJB9_LIMRT</name>
<evidence type="ECO:0000313" key="1">
    <source>
        <dbReference type="EMBL" id="NME21783.1"/>
    </source>
</evidence>
<reference evidence="1 2" key="1">
    <citation type="submission" date="2020-04" db="EMBL/GenBank/DDBJ databases">
        <authorList>
            <person name="Hitch T.C.A."/>
            <person name="Wylensek D."/>
            <person name="Clavel T."/>
        </authorList>
    </citation>
    <scope>NUCLEOTIDE SEQUENCE [LARGE SCALE GENOMIC DNA]</scope>
    <source>
        <strain evidence="1 2">WCA-386-APC-4I</strain>
    </source>
</reference>
<dbReference type="RefSeq" id="WP_170090639.1">
    <property type="nucleotide sequence ID" value="NZ_JABAFN010000008.1"/>
</dbReference>
<protein>
    <submittedName>
        <fullName evidence="1">Uncharacterized protein</fullName>
    </submittedName>
</protein>
<accession>A0AAW9ZJB9</accession>
<evidence type="ECO:0000313" key="2">
    <source>
        <dbReference type="Proteomes" id="UP000587270"/>
    </source>
</evidence>
<dbReference type="EMBL" id="JABAFN010000008">
    <property type="protein sequence ID" value="NME21783.1"/>
    <property type="molecule type" value="Genomic_DNA"/>
</dbReference>
<dbReference type="Proteomes" id="UP000587270">
    <property type="component" value="Unassembled WGS sequence"/>
</dbReference>
<proteinExistence type="predicted"/>
<dbReference type="AlphaFoldDB" id="A0AAW9ZJB9"/>
<sequence length="278" mass="33548">MDNILYNNLDELVKDDKYDKLFCDVFLHRRIQQLNINSDEVMFFQCSDDQVNQIIETIPDFVRDGIDDDELFHAVKVLMFQYADLYARINTIWNELINNVNLIDQINDKMNDDEEVRPDFEFIDDLHSRIVNRLADDLDDKWHMNAMLKRRLKDQFNVFLSQFVTNRTYKIKQILKYSRLYIDTSEEQPDQKNQREAYSVDYLIDQYQQDLGKDWNKSELQLDYGDFDREAESLQIANKWIKIIKDGFNVKNRPSKEYLAVLHYRLYKRTLLYLSMLS</sequence>
<comment type="caution">
    <text evidence="1">The sequence shown here is derived from an EMBL/GenBank/DDBJ whole genome shotgun (WGS) entry which is preliminary data.</text>
</comment>
<gene>
    <name evidence="1" type="ORF">HF865_03535</name>
</gene>